<feature type="compositionally biased region" description="Basic residues" evidence="1">
    <location>
        <begin position="642"/>
        <end position="652"/>
    </location>
</feature>
<reference evidence="4" key="2">
    <citation type="submission" date="2020-01" db="EMBL/GenBank/DDBJ databases">
        <authorList>
            <person name="Korhonen P.K.K."/>
            <person name="Guangxu M.G."/>
            <person name="Wang T.W."/>
            <person name="Stroehlein A.J.S."/>
            <person name="Young N.D."/>
            <person name="Ang C.-S.A."/>
            <person name="Fernando D.W.F."/>
            <person name="Lu H.L."/>
            <person name="Taylor S.T."/>
            <person name="Ehtesham M.E.M."/>
            <person name="Najaraj S.H.N."/>
            <person name="Harsha G.H.G."/>
            <person name="Madugundu A.M."/>
            <person name="Renuse S.R."/>
            <person name="Holt D.H."/>
            <person name="Pandey A.P."/>
            <person name="Papenfuss A.P."/>
            <person name="Gasser R.B.G."/>
            <person name="Fischer K.F."/>
        </authorList>
    </citation>
    <scope>NUCLEOTIDE SEQUENCE</scope>
    <source>
        <strain evidence="4">SSS_KF_BRIS2020</strain>
    </source>
</reference>
<keyword evidence="6" id="KW-1185">Reference proteome</keyword>
<feature type="compositionally biased region" description="Low complexity" evidence="1">
    <location>
        <begin position="454"/>
        <end position="477"/>
    </location>
</feature>
<feature type="compositionally biased region" description="Polar residues" evidence="1">
    <location>
        <begin position="576"/>
        <end position="590"/>
    </location>
</feature>
<dbReference type="Pfam" id="PF01522">
    <property type="entry name" value="Polysacc_deac_1"/>
    <property type="match status" value="1"/>
</dbReference>
<dbReference type="EMBL" id="WVUK01000053">
    <property type="protein sequence ID" value="KAF7494551.1"/>
    <property type="molecule type" value="Genomic_DNA"/>
</dbReference>
<organism evidence="4">
    <name type="scientific">Sarcoptes scabiei</name>
    <name type="common">Itch mite</name>
    <name type="synonym">Acarus scabiei</name>
    <dbReference type="NCBI Taxonomy" id="52283"/>
    <lineage>
        <taxon>Eukaryota</taxon>
        <taxon>Metazoa</taxon>
        <taxon>Ecdysozoa</taxon>
        <taxon>Arthropoda</taxon>
        <taxon>Chelicerata</taxon>
        <taxon>Arachnida</taxon>
        <taxon>Acari</taxon>
        <taxon>Acariformes</taxon>
        <taxon>Sarcoptiformes</taxon>
        <taxon>Astigmata</taxon>
        <taxon>Psoroptidia</taxon>
        <taxon>Sarcoptoidea</taxon>
        <taxon>Sarcoptidae</taxon>
        <taxon>Sarcoptinae</taxon>
        <taxon>Sarcoptes</taxon>
    </lineage>
</organism>
<dbReference type="PANTHER" id="PTHR45985">
    <property type="match status" value="1"/>
</dbReference>
<reference evidence="5" key="3">
    <citation type="submission" date="2022-06" db="UniProtKB">
        <authorList>
            <consortium name="EnsemblMetazoa"/>
        </authorList>
    </citation>
    <scope>IDENTIFICATION</scope>
</reference>
<dbReference type="Proteomes" id="UP000070412">
    <property type="component" value="Unassembled WGS sequence"/>
</dbReference>
<dbReference type="CDD" id="cd10975">
    <property type="entry name" value="CE4_CDA_like_2"/>
    <property type="match status" value="1"/>
</dbReference>
<feature type="region of interest" description="Disordered" evidence="1">
    <location>
        <begin position="259"/>
        <end position="330"/>
    </location>
</feature>
<dbReference type="EnsemblMetazoa" id="SSS_3532s_mrna">
    <property type="protein sequence ID" value="KAF7494551.1"/>
    <property type="gene ID" value="SSS_3532"/>
</dbReference>
<dbReference type="GO" id="GO:0016810">
    <property type="term" value="F:hydrolase activity, acting on carbon-nitrogen (but not peptide) bonds"/>
    <property type="evidence" value="ECO:0007669"/>
    <property type="project" value="InterPro"/>
</dbReference>
<evidence type="ECO:0000313" key="4">
    <source>
        <dbReference type="EMBL" id="KAF7494551.1"/>
    </source>
</evidence>
<feature type="compositionally biased region" description="Polar residues" evidence="1">
    <location>
        <begin position="96"/>
        <end position="107"/>
    </location>
</feature>
<evidence type="ECO:0000256" key="2">
    <source>
        <dbReference type="SAM" id="Phobius"/>
    </source>
</evidence>
<feature type="compositionally biased region" description="Low complexity" evidence="1">
    <location>
        <begin position="610"/>
        <end position="634"/>
    </location>
</feature>
<feature type="region of interest" description="Disordered" evidence="1">
    <location>
        <begin position="81"/>
        <end position="107"/>
    </location>
</feature>
<evidence type="ECO:0000313" key="6">
    <source>
        <dbReference type="Proteomes" id="UP000070412"/>
    </source>
</evidence>
<feature type="compositionally biased region" description="Basic and acidic residues" evidence="1">
    <location>
        <begin position="316"/>
        <end position="330"/>
    </location>
</feature>
<feature type="region of interest" description="Disordered" evidence="1">
    <location>
        <begin position="136"/>
        <end position="192"/>
    </location>
</feature>
<dbReference type="SUPFAM" id="SSF88713">
    <property type="entry name" value="Glycoside hydrolase/deacetylase"/>
    <property type="match status" value="1"/>
</dbReference>
<dbReference type="OrthoDB" id="504708at2759"/>
<proteinExistence type="predicted"/>
<feature type="region of interest" description="Disordered" evidence="1">
    <location>
        <begin position="576"/>
        <end position="595"/>
    </location>
</feature>
<keyword evidence="2" id="KW-0472">Membrane</keyword>
<evidence type="ECO:0000313" key="5">
    <source>
        <dbReference type="EnsemblMetazoa" id="KAF7494551.1"/>
    </source>
</evidence>
<feature type="transmembrane region" description="Helical" evidence="2">
    <location>
        <begin position="27"/>
        <end position="46"/>
    </location>
</feature>
<sequence length="1015" mass="116389">MSSKRSFRRLLLSDWFRSTPLQSRSPFSILNACQIFLFIVISVSLIRNSASVSSFESSRISASSSSFSSLVANNDPLLASSSSSLNSRHRTSSKSTSNNPSDHNHLRQANSTTFTFPQQQDDIDPNDNVLLTPTYRKLKFRRHNHHRDERKPKSSSSAKWRKIPKRTIVLASSPRSPSPSSSPLSHSHNRSQAKLPYRYHPWLDFYGPSMFHLKNLKLLDRIRSRSQQPAVNRRISSFSLPSLMARSSEFNLTQMFEKRTKSKLKSNPSNTSRKNDPFNKPKKSNKNNNRIKNDNEKTNYFVTNRDAKTISTIEESDGRHSNPLDNELRDPRPNIFINSDADPFSSHSLNDEDFDILRKALPKLNTIAEEDGGEAASIVSPISSQQLRRSIPQIFNVSNVYQNPMHFRSQSNFFANDFGRPASKPSYHWSFNPNAILNLTSRFTTTTSPPLLHSGTRVQSSSSSSSVSLPTSTTPKTITRQRPTAEPKSHKTNNNNFIELPQSNLYSNHYSELHFDQISQQNLPKTSKSTPTPSSPTLITSVDLSSYERPIIRSSTFSFPTSTTSAPMFRFESNQSNNLTSRFPSTTAKATTPEHRSIEYHFVDDYPRQSVPANPSSPSPSISRSSSAIPIVVVNDEDRKPQPRRRNKARQKNQKESQRQNQQQQSRCDENKCQLPYCRCGSSSIPGGFDAKEIPQMVMITFDDSINDLNWDLYQEIFSNRYNPNGCPILGTFYLSHEWTDYSQVQNLYAAGHEMASHTITHSFGSKFSKEKWLNEVNGEREIMSLYGGVKYEDVRGMRAPFLQPGGNKQFEMLYEANFTYDSSLPVFDNNPPFWPYTFDYPINHECMIEPCPTRTFPGLWEVGMVMLIDHRGGRCSMVDACSHPSTEDEVFEVLLRNFNRHYRKNKAPFGLYFHSAWFNTQHHKRGFLKLIDHIGKNPDVWFVTKWQLIQWMQQPTPNRHLNSFRPFHCDYSDREPCPRPKVCSTKFRDGPRYLKTCQKCPKYYPWVGKTGFSR</sequence>
<keyword evidence="2" id="KW-0812">Transmembrane</keyword>
<feature type="compositionally biased region" description="Low complexity" evidence="1">
    <location>
        <begin position="172"/>
        <end position="186"/>
    </location>
</feature>
<dbReference type="InterPro" id="IPR052740">
    <property type="entry name" value="CE4"/>
</dbReference>
<reference evidence="6" key="1">
    <citation type="journal article" date="2020" name="PLoS Negl. Trop. Dis.">
        <title>High-quality nuclear genome for Sarcoptes scabiei-A critical resource for a neglected parasite.</title>
        <authorList>
            <person name="Korhonen P.K."/>
            <person name="Gasser R.B."/>
            <person name="Ma G."/>
            <person name="Wang T."/>
            <person name="Stroehlein A.J."/>
            <person name="Young N.D."/>
            <person name="Ang C.S."/>
            <person name="Fernando D.D."/>
            <person name="Lu H.C."/>
            <person name="Taylor S."/>
            <person name="Reynolds S.L."/>
            <person name="Mofiz E."/>
            <person name="Najaraj S.H."/>
            <person name="Gowda H."/>
            <person name="Madugundu A."/>
            <person name="Renuse S."/>
            <person name="Holt D."/>
            <person name="Pandey A."/>
            <person name="Papenfuss A.T."/>
            <person name="Fischer K."/>
        </authorList>
    </citation>
    <scope>NUCLEOTIDE SEQUENCE [LARGE SCALE GENOMIC DNA]</scope>
</reference>
<evidence type="ECO:0000259" key="3">
    <source>
        <dbReference type="Pfam" id="PF01522"/>
    </source>
</evidence>
<dbReference type="InterPro" id="IPR002509">
    <property type="entry name" value="NODB_dom"/>
</dbReference>
<dbReference type="GO" id="GO:0005975">
    <property type="term" value="P:carbohydrate metabolic process"/>
    <property type="evidence" value="ECO:0007669"/>
    <property type="project" value="InterPro"/>
</dbReference>
<dbReference type="AlphaFoldDB" id="A0A834VF47"/>
<accession>A0A834VF47</accession>
<dbReference type="Gene3D" id="3.20.20.370">
    <property type="entry name" value="Glycoside hydrolase/deacetylase"/>
    <property type="match status" value="1"/>
</dbReference>
<feature type="compositionally biased region" description="Basic residues" evidence="1">
    <location>
        <begin position="136"/>
        <end position="145"/>
    </location>
</feature>
<dbReference type="InterPro" id="IPR011330">
    <property type="entry name" value="Glyco_hydro/deAcase_b/a-brl"/>
</dbReference>
<feature type="domain" description="NodB homology" evidence="3">
    <location>
        <begin position="695"/>
        <end position="802"/>
    </location>
</feature>
<gene>
    <name evidence="4" type="ORF">SSS_3532</name>
</gene>
<feature type="region of interest" description="Disordered" evidence="1">
    <location>
        <begin position="448"/>
        <end position="497"/>
    </location>
</feature>
<keyword evidence="2" id="KW-1133">Transmembrane helix</keyword>
<dbReference type="PANTHER" id="PTHR45985:SF12">
    <property type="entry name" value="CHITIN DEACETYLASE-LIKE 5, ISOFORM B"/>
    <property type="match status" value="1"/>
</dbReference>
<feature type="region of interest" description="Disordered" evidence="1">
    <location>
        <begin position="605"/>
        <end position="668"/>
    </location>
</feature>
<name>A0A834VF47_SARSC</name>
<protein>
    <recommendedName>
        <fullName evidence="3">NodB homology domain-containing protein</fullName>
    </recommendedName>
</protein>
<evidence type="ECO:0000256" key="1">
    <source>
        <dbReference type="SAM" id="MobiDB-lite"/>
    </source>
</evidence>